<dbReference type="InterPro" id="IPR014833">
    <property type="entry name" value="TnsA_N"/>
</dbReference>
<organism evidence="2 3">
    <name type="scientific">Brevundimonas diminuta 3F5N</name>
    <dbReference type="NCBI Taxonomy" id="1255603"/>
    <lineage>
        <taxon>Bacteria</taxon>
        <taxon>Pseudomonadati</taxon>
        <taxon>Pseudomonadota</taxon>
        <taxon>Alphaproteobacteria</taxon>
        <taxon>Caulobacterales</taxon>
        <taxon>Caulobacteraceae</taxon>
        <taxon>Brevundimonas</taxon>
    </lineage>
</organism>
<evidence type="ECO:0000313" key="2">
    <source>
        <dbReference type="EMBL" id="SJM48265.1"/>
    </source>
</evidence>
<dbReference type="Proteomes" id="UP000195766">
    <property type="component" value="Unassembled WGS sequence"/>
</dbReference>
<evidence type="ECO:0000259" key="1">
    <source>
        <dbReference type="Pfam" id="PF08722"/>
    </source>
</evidence>
<name>A0A1R4EXC7_BREDI</name>
<dbReference type="Pfam" id="PF08722">
    <property type="entry name" value="Tn7_TnsA-like_N"/>
    <property type="match status" value="1"/>
</dbReference>
<feature type="domain" description="TnsA endonuclease N-terminal" evidence="1">
    <location>
        <begin position="19"/>
        <end position="93"/>
    </location>
</feature>
<reference evidence="2 3" key="1">
    <citation type="submission" date="2017-02" db="EMBL/GenBank/DDBJ databases">
        <authorList>
            <person name="Peterson S.W."/>
        </authorList>
    </citation>
    <scope>NUCLEOTIDE SEQUENCE [LARGE SCALE GENOMIC DNA]</scope>
    <source>
        <strain evidence="2 3">3F5N</strain>
    </source>
</reference>
<accession>A0A1R4EXC7</accession>
<evidence type="ECO:0000313" key="3">
    <source>
        <dbReference type="Proteomes" id="UP000195766"/>
    </source>
</evidence>
<protein>
    <recommendedName>
        <fullName evidence="1">TnsA endonuclease N-terminal domain-containing protein</fullName>
    </recommendedName>
</protein>
<dbReference type="AlphaFoldDB" id="A0A1R4EXC7"/>
<dbReference type="EMBL" id="FUIE01000011">
    <property type="protein sequence ID" value="SJM48265.1"/>
    <property type="molecule type" value="Genomic_DNA"/>
</dbReference>
<sequence>MPYESMNELAFFMHCEVDTEVADYRAQPFRLEFVIEGRKRTYIVDCVRLMADGGIEVVEVKSDPRALQDPDYAEKLQAVRTICEQVGWRFRLVFMKALMERAVFHRNVTDIQSRRMTDYTSADVFRVVESVRHPGEVALGELAQFLGARALGFAKLKAMMVGRIVRIDLAQPIGDASRVVLVPDRRGA</sequence>
<proteinExistence type="predicted"/>
<gene>
    <name evidence="2" type="ORF">FM111_01310</name>
</gene>